<comment type="caution">
    <text evidence="2">The sequence shown here is derived from an EMBL/GenBank/DDBJ whole genome shotgun (WGS) entry which is preliminary data.</text>
</comment>
<dbReference type="InterPro" id="IPR013879">
    <property type="entry name" value="DUF1761"/>
</dbReference>
<sequence>MILDAFAHVHWWGVLAGTALFALLGGVWFTAVVSKPYARAVGRDTDTPAPASPLFIAGPLVLSLANVLTSAILLSALDVDAVGTAISFGLLTSVGYLTAMAFNIAINPVFARPLLYGLINAPYFTIAGTGAAVLLVLLP</sequence>
<dbReference type="RefSeq" id="WP_306972143.1">
    <property type="nucleotide sequence ID" value="NZ_JAUSZV010000003.1"/>
</dbReference>
<name>A0AAW8F351_9ACTN</name>
<feature type="transmembrane region" description="Helical" evidence="1">
    <location>
        <begin position="12"/>
        <end position="33"/>
    </location>
</feature>
<evidence type="ECO:0000313" key="2">
    <source>
        <dbReference type="EMBL" id="MDQ0904562.1"/>
    </source>
</evidence>
<dbReference type="Proteomes" id="UP001234216">
    <property type="component" value="Unassembled WGS sequence"/>
</dbReference>
<feature type="transmembrane region" description="Helical" evidence="1">
    <location>
        <begin position="114"/>
        <end position="138"/>
    </location>
</feature>
<feature type="transmembrane region" description="Helical" evidence="1">
    <location>
        <begin position="54"/>
        <end position="76"/>
    </location>
</feature>
<evidence type="ECO:0008006" key="4">
    <source>
        <dbReference type="Google" id="ProtNLM"/>
    </source>
</evidence>
<organism evidence="2 3">
    <name type="scientific">Streptomyces canus</name>
    <dbReference type="NCBI Taxonomy" id="58343"/>
    <lineage>
        <taxon>Bacteria</taxon>
        <taxon>Bacillati</taxon>
        <taxon>Actinomycetota</taxon>
        <taxon>Actinomycetes</taxon>
        <taxon>Kitasatosporales</taxon>
        <taxon>Streptomycetaceae</taxon>
        <taxon>Streptomyces</taxon>
        <taxon>Streptomyces aurantiacus group</taxon>
    </lineage>
</organism>
<keyword evidence="1" id="KW-1133">Transmembrane helix</keyword>
<accession>A0AAW8F351</accession>
<protein>
    <recommendedName>
        <fullName evidence="4">DUF1761 domain-containing protein</fullName>
    </recommendedName>
</protein>
<dbReference type="EMBL" id="JAUSZV010000003">
    <property type="protein sequence ID" value="MDQ0904562.1"/>
    <property type="molecule type" value="Genomic_DNA"/>
</dbReference>
<feature type="transmembrane region" description="Helical" evidence="1">
    <location>
        <begin position="82"/>
        <end position="102"/>
    </location>
</feature>
<evidence type="ECO:0000256" key="1">
    <source>
        <dbReference type="SAM" id="Phobius"/>
    </source>
</evidence>
<keyword evidence="1" id="KW-0472">Membrane</keyword>
<dbReference type="Pfam" id="PF08570">
    <property type="entry name" value="DUF1761"/>
    <property type="match status" value="1"/>
</dbReference>
<gene>
    <name evidence="2" type="ORF">QFZ22_000547</name>
</gene>
<reference evidence="2" key="1">
    <citation type="submission" date="2023-07" db="EMBL/GenBank/DDBJ databases">
        <title>Comparative genomics of wheat-associated soil bacteria to identify genetic determinants of phenazine resistance.</title>
        <authorList>
            <person name="Mouncey N."/>
        </authorList>
    </citation>
    <scope>NUCLEOTIDE SEQUENCE</scope>
    <source>
        <strain evidence="2">V4I22</strain>
    </source>
</reference>
<evidence type="ECO:0000313" key="3">
    <source>
        <dbReference type="Proteomes" id="UP001234216"/>
    </source>
</evidence>
<keyword evidence="1" id="KW-0812">Transmembrane</keyword>
<proteinExistence type="predicted"/>
<dbReference type="AlphaFoldDB" id="A0AAW8F351"/>